<dbReference type="GO" id="GO:0016747">
    <property type="term" value="F:acyltransferase activity, transferring groups other than amino-acyl groups"/>
    <property type="evidence" value="ECO:0007669"/>
    <property type="project" value="InterPro"/>
</dbReference>
<dbReference type="InterPro" id="IPR016181">
    <property type="entry name" value="Acyl_CoA_acyltransferase"/>
</dbReference>
<protein>
    <recommendedName>
        <fullName evidence="5">N-acetyltransferase domain-containing protein</fullName>
    </recommendedName>
</protein>
<dbReference type="PANTHER" id="PTHR20958">
    <property type="entry name" value="GLYCINE N-ACYLTRANSFERASE-LIKE PROTEIN"/>
    <property type="match status" value="1"/>
</dbReference>
<evidence type="ECO:0000259" key="1">
    <source>
        <dbReference type="Pfam" id="PF08445"/>
    </source>
</evidence>
<evidence type="ECO:0000313" key="4">
    <source>
        <dbReference type="Proteomes" id="UP001177670"/>
    </source>
</evidence>
<gene>
    <name evidence="3" type="ORF">K0M31_001418</name>
</gene>
<dbReference type="Pfam" id="PF08445">
    <property type="entry name" value="FR47"/>
    <property type="match status" value="1"/>
</dbReference>
<name>A0AA40GFJ8_9HYME</name>
<feature type="domain" description="DUF5645" evidence="2">
    <location>
        <begin position="26"/>
        <end position="121"/>
    </location>
</feature>
<dbReference type="InterPro" id="IPR013653">
    <property type="entry name" value="GCN5-like_dom"/>
</dbReference>
<dbReference type="Gene3D" id="3.40.630.30">
    <property type="match status" value="2"/>
</dbReference>
<dbReference type="InterPro" id="IPR041506">
    <property type="entry name" value="DUF5645"/>
</dbReference>
<keyword evidence="4" id="KW-1185">Reference proteome</keyword>
<dbReference type="SUPFAM" id="SSF55729">
    <property type="entry name" value="Acyl-CoA N-acyltransferases (Nat)"/>
    <property type="match status" value="1"/>
</dbReference>
<evidence type="ECO:0008006" key="5">
    <source>
        <dbReference type="Google" id="ProtNLM"/>
    </source>
</evidence>
<proteinExistence type="predicted"/>
<accession>A0AA40GFJ8</accession>
<dbReference type="EMBL" id="JAHYIQ010000001">
    <property type="protein sequence ID" value="KAK1136887.1"/>
    <property type="molecule type" value="Genomic_DNA"/>
</dbReference>
<dbReference type="PANTHER" id="PTHR20958:SF6">
    <property type="entry name" value="GLYCINE N-ACYLTRANSFERASE-LIKE PROTEIN"/>
    <property type="match status" value="1"/>
</dbReference>
<comment type="caution">
    <text evidence="3">The sequence shown here is derived from an EMBL/GenBank/DDBJ whole genome shotgun (WGS) entry which is preliminary data.</text>
</comment>
<reference evidence="3" key="1">
    <citation type="submission" date="2021-10" db="EMBL/GenBank/DDBJ databases">
        <title>Melipona bicolor Genome sequencing and assembly.</title>
        <authorList>
            <person name="Araujo N.S."/>
            <person name="Arias M.C."/>
        </authorList>
    </citation>
    <scope>NUCLEOTIDE SEQUENCE</scope>
    <source>
        <strain evidence="3">USP_2M_L1-L4_2017</strain>
        <tissue evidence="3">Whole body</tissue>
    </source>
</reference>
<sequence length="295" mass="34071">MSKNSITDILQLVPFEKWPLIQNKTKLNWPEFAYYYYWIQNSIVWKKKNPNISIQIYCPDGDYEQGTFIGISNFSVCTILIFTLHPNSNIIHKVLTETKLIDYDQQICFASVHESFASNVFAALETLKYLRNVETEVLSNNYYFKPVEECIKTKIWIPDECYIKPLDKLNIPLIHSLWPHRSMKNPELSLKYIATLIELNGGIGLYLKENDSLVSWGIQNDWQGLGMVQTLEEHKGKGYAKVIVNVLSKKIAEQRISTTLFIIKGNTPSEKMFKALGWKAVASCEFIKLTTTKKQ</sequence>
<evidence type="ECO:0000313" key="3">
    <source>
        <dbReference type="EMBL" id="KAK1136887.1"/>
    </source>
</evidence>
<evidence type="ECO:0000259" key="2">
    <source>
        <dbReference type="Pfam" id="PF18713"/>
    </source>
</evidence>
<dbReference type="Proteomes" id="UP001177670">
    <property type="component" value="Unassembled WGS sequence"/>
</dbReference>
<dbReference type="Pfam" id="PF18713">
    <property type="entry name" value="DUF5645"/>
    <property type="match status" value="1"/>
</dbReference>
<dbReference type="InterPro" id="IPR053225">
    <property type="entry name" value="Acyl-CoA_N-acyltransferase"/>
</dbReference>
<feature type="domain" description="GCN5-related N-acetyltransferase Rv2170-like" evidence="1">
    <location>
        <begin position="203"/>
        <end position="286"/>
    </location>
</feature>
<organism evidence="3 4">
    <name type="scientific">Melipona bicolor</name>
    <dbReference type="NCBI Taxonomy" id="60889"/>
    <lineage>
        <taxon>Eukaryota</taxon>
        <taxon>Metazoa</taxon>
        <taxon>Ecdysozoa</taxon>
        <taxon>Arthropoda</taxon>
        <taxon>Hexapoda</taxon>
        <taxon>Insecta</taxon>
        <taxon>Pterygota</taxon>
        <taxon>Neoptera</taxon>
        <taxon>Endopterygota</taxon>
        <taxon>Hymenoptera</taxon>
        <taxon>Apocrita</taxon>
        <taxon>Aculeata</taxon>
        <taxon>Apoidea</taxon>
        <taxon>Anthophila</taxon>
        <taxon>Apidae</taxon>
        <taxon>Melipona</taxon>
    </lineage>
</organism>
<dbReference type="AlphaFoldDB" id="A0AA40GFJ8"/>